<protein>
    <submittedName>
        <fullName evidence="1">Uncharacterized protein</fullName>
    </submittedName>
</protein>
<name>A0ABD0VQU4_DENTH</name>
<reference evidence="1 2" key="1">
    <citation type="journal article" date="2024" name="Plant Biotechnol. J.">
        <title>Dendrobium thyrsiflorum genome and its molecular insights into genes involved in important horticultural traits.</title>
        <authorList>
            <person name="Chen B."/>
            <person name="Wang J.Y."/>
            <person name="Zheng P.J."/>
            <person name="Li K.L."/>
            <person name="Liang Y.M."/>
            <person name="Chen X.F."/>
            <person name="Zhang C."/>
            <person name="Zhao X."/>
            <person name="He X."/>
            <person name="Zhang G.Q."/>
            <person name="Liu Z.J."/>
            <person name="Xu Q."/>
        </authorList>
    </citation>
    <scope>NUCLEOTIDE SEQUENCE [LARGE SCALE GENOMIC DNA]</scope>
    <source>
        <strain evidence="1">GZMU011</strain>
    </source>
</reference>
<dbReference type="EMBL" id="JANQDX010000005">
    <property type="protein sequence ID" value="KAL0924847.1"/>
    <property type="molecule type" value="Genomic_DNA"/>
</dbReference>
<evidence type="ECO:0000313" key="2">
    <source>
        <dbReference type="Proteomes" id="UP001552299"/>
    </source>
</evidence>
<proteinExistence type="predicted"/>
<comment type="caution">
    <text evidence="1">The sequence shown here is derived from an EMBL/GenBank/DDBJ whole genome shotgun (WGS) entry which is preliminary data.</text>
</comment>
<dbReference type="AlphaFoldDB" id="A0ABD0VQU4"/>
<sequence length="116" mass="12609">MADPDVDHGFVYDDQGRTDILGSPFFDVHFGNGERLHQSDSLPIDLVNRRTYLAGTLVPHLPPTDLSHFGYCSNDYNPKLLPSLGGITKCGLLASPSSPTKLKRDAIGPKVKTSLC</sequence>
<gene>
    <name evidence="1" type="ORF">M5K25_005705</name>
</gene>
<keyword evidence="2" id="KW-1185">Reference proteome</keyword>
<accession>A0ABD0VQU4</accession>
<dbReference type="Proteomes" id="UP001552299">
    <property type="component" value="Unassembled WGS sequence"/>
</dbReference>
<evidence type="ECO:0000313" key="1">
    <source>
        <dbReference type="EMBL" id="KAL0924847.1"/>
    </source>
</evidence>
<organism evidence="1 2">
    <name type="scientific">Dendrobium thyrsiflorum</name>
    <name type="common">Pinecone-like raceme dendrobium</name>
    <name type="synonym">Orchid</name>
    <dbReference type="NCBI Taxonomy" id="117978"/>
    <lineage>
        <taxon>Eukaryota</taxon>
        <taxon>Viridiplantae</taxon>
        <taxon>Streptophyta</taxon>
        <taxon>Embryophyta</taxon>
        <taxon>Tracheophyta</taxon>
        <taxon>Spermatophyta</taxon>
        <taxon>Magnoliopsida</taxon>
        <taxon>Liliopsida</taxon>
        <taxon>Asparagales</taxon>
        <taxon>Orchidaceae</taxon>
        <taxon>Epidendroideae</taxon>
        <taxon>Malaxideae</taxon>
        <taxon>Dendrobiinae</taxon>
        <taxon>Dendrobium</taxon>
    </lineage>
</organism>